<name>A0A1M5HZL7_9BACT</name>
<feature type="signal peptide" evidence="1">
    <location>
        <begin position="1"/>
        <end position="18"/>
    </location>
</feature>
<dbReference type="Proteomes" id="UP000184368">
    <property type="component" value="Unassembled WGS sequence"/>
</dbReference>
<gene>
    <name evidence="2" type="ORF">SAMN05444008_1216</name>
</gene>
<sequence length="707" mass="80157">MYKLTLVLTLLLAVQAIAQPINRRALVERHKVVNTKADTLASLTVGNGRFAFTTDVTGLQSFPLSYEKGVPLGTQSEWGWHSFIDTANYRFEESLRDYELNGRKVSYSVQWNGNGRNKDAANWFRQNPHRLQLGNVGLRIRKKDGSDVVLSDLANMHQELNPWTGIITSHFEVEGQPVDVITAGHQQQDAVAAKISSPLIAAGRLEVFLRFPYPTGEWTDVGTNYKLPEKHQSQLLQRKANSALLQRKLDKDHYFVGLNWEGTAQLEEAGAHHFLLQPGKGQQSLSFAFVFSPEQPVALPNFAGVHSSSVAGWKAFWSRGGAIDFSGSTDKRAYELERRIILSQYLTKVQCSGAYPPQETGLTYNSWFGKPHLEMHYWHGIHFALWGRTDLLENSLGWYWKVAGKARGIAQRQGYKGVRWQKMVNHNGEESPSSVGAFLVWQQPHLVYFAELVYRNKPTAATLNRYKDLVFATADFMASYPVYDSVQKRYVLGKGLIPAQERFKPEETYNPPYELAYWYWTLQTAQEWRKRLGMQPDPNWQKVIQQLSLLPQKDGIYLAAESAPDSYTRAEFMTDHPSVLGTWGMVAKTPLVDSATMRRTFDHVWKVWHWPDTWGWDFPMVAMSATRLGMPDKAIEGLLMPIKTNTYLPNGHNYQDDRLRLYLPGNGGVLAAAAMMVAGYDGATQSLPGIPKDGSWKVRWEGLKRIP</sequence>
<dbReference type="InterPro" id="IPR012341">
    <property type="entry name" value="6hp_glycosidase-like_sf"/>
</dbReference>
<keyword evidence="1" id="KW-0732">Signal</keyword>
<evidence type="ECO:0000313" key="2">
    <source>
        <dbReference type="EMBL" id="SHG21243.1"/>
    </source>
</evidence>
<organism evidence="2 3">
    <name type="scientific">Cnuella takakiae</name>
    <dbReference type="NCBI Taxonomy" id="1302690"/>
    <lineage>
        <taxon>Bacteria</taxon>
        <taxon>Pseudomonadati</taxon>
        <taxon>Bacteroidota</taxon>
        <taxon>Chitinophagia</taxon>
        <taxon>Chitinophagales</taxon>
        <taxon>Chitinophagaceae</taxon>
        <taxon>Cnuella</taxon>
    </lineage>
</organism>
<dbReference type="GO" id="GO:0005975">
    <property type="term" value="P:carbohydrate metabolic process"/>
    <property type="evidence" value="ECO:0007669"/>
    <property type="project" value="InterPro"/>
</dbReference>
<evidence type="ECO:0000256" key="1">
    <source>
        <dbReference type="SAM" id="SignalP"/>
    </source>
</evidence>
<accession>A0A1M5HZL7</accession>
<feature type="chain" id="PRO_5013382087" description="Glycosyl hydrolase family 65, N-terminal domain" evidence="1">
    <location>
        <begin position="19"/>
        <end position="707"/>
    </location>
</feature>
<evidence type="ECO:0000313" key="3">
    <source>
        <dbReference type="Proteomes" id="UP000184368"/>
    </source>
</evidence>
<proteinExistence type="predicted"/>
<dbReference type="EMBL" id="FQUO01000021">
    <property type="protein sequence ID" value="SHG21243.1"/>
    <property type="molecule type" value="Genomic_DNA"/>
</dbReference>
<dbReference type="AlphaFoldDB" id="A0A1M5HZL7"/>
<dbReference type="OrthoDB" id="127395at2"/>
<evidence type="ECO:0008006" key="4">
    <source>
        <dbReference type="Google" id="ProtNLM"/>
    </source>
</evidence>
<dbReference type="InterPro" id="IPR008928">
    <property type="entry name" value="6-hairpin_glycosidase_sf"/>
</dbReference>
<keyword evidence="3" id="KW-1185">Reference proteome</keyword>
<dbReference type="STRING" id="1302690.BUE76_05415"/>
<protein>
    <recommendedName>
        <fullName evidence="4">Glycosyl hydrolase family 65, N-terminal domain</fullName>
    </recommendedName>
</protein>
<dbReference type="RefSeq" id="WP_073047589.1">
    <property type="nucleotide sequence ID" value="NZ_FQUO01000021.1"/>
</dbReference>
<dbReference type="Gene3D" id="1.50.10.10">
    <property type="match status" value="1"/>
</dbReference>
<reference evidence="2 3" key="1">
    <citation type="submission" date="2016-11" db="EMBL/GenBank/DDBJ databases">
        <authorList>
            <person name="Jaros S."/>
            <person name="Januszkiewicz K."/>
            <person name="Wedrychowicz H."/>
        </authorList>
    </citation>
    <scope>NUCLEOTIDE SEQUENCE [LARGE SCALE GENOMIC DNA]</scope>
    <source>
        <strain evidence="2 3">DSM 26897</strain>
    </source>
</reference>
<dbReference type="SUPFAM" id="SSF48208">
    <property type="entry name" value="Six-hairpin glycosidases"/>
    <property type="match status" value="1"/>
</dbReference>